<dbReference type="InterPro" id="IPR003593">
    <property type="entry name" value="AAA+_ATPase"/>
</dbReference>
<dbReference type="eggNOG" id="COG0488">
    <property type="taxonomic scope" value="Bacteria"/>
</dbReference>
<dbReference type="AlphaFoldDB" id="Q2LU17"/>
<feature type="domain" description="ABC transporter" evidence="4">
    <location>
        <begin position="6"/>
        <end position="211"/>
    </location>
</feature>
<accession>Q2LU17</accession>
<evidence type="ECO:0000256" key="2">
    <source>
        <dbReference type="ARBA" id="ARBA00022741"/>
    </source>
</evidence>
<keyword evidence="3" id="KW-0067">ATP-binding</keyword>
<dbReference type="PROSITE" id="PS00211">
    <property type="entry name" value="ABC_TRANSPORTER_1"/>
    <property type="match status" value="1"/>
</dbReference>
<evidence type="ECO:0000256" key="3">
    <source>
        <dbReference type="ARBA" id="ARBA00022840"/>
    </source>
</evidence>
<dbReference type="SUPFAM" id="SSF52540">
    <property type="entry name" value="P-loop containing nucleoside triphosphate hydrolases"/>
    <property type="match status" value="2"/>
</dbReference>
<organism evidence="5 6">
    <name type="scientific">Syntrophus aciditrophicus (strain SB)</name>
    <dbReference type="NCBI Taxonomy" id="56780"/>
    <lineage>
        <taxon>Bacteria</taxon>
        <taxon>Pseudomonadati</taxon>
        <taxon>Thermodesulfobacteriota</taxon>
        <taxon>Syntrophia</taxon>
        <taxon>Syntrophales</taxon>
        <taxon>Syntrophaceae</taxon>
        <taxon>Syntrophus</taxon>
    </lineage>
</organism>
<reference evidence="5 6" key="1">
    <citation type="journal article" date="2007" name="Proc. Natl. Acad. Sci. U.S.A.">
        <title>The genome of Syntrophus aciditrophicus: life at the thermodynamic limit of microbial growth.</title>
        <authorList>
            <person name="McInerney M.J."/>
            <person name="Rohlin L."/>
            <person name="Mouttaki H."/>
            <person name="Kim U."/>
            <person name="Krupp R.S."/>
            <person name="Rios-Hernandez L."/>
            <person name="Sieber J."/>
            <person name="Struchtemeyer C.G."/>
            <person name="Bhattacharyya A."/>
            <person name="Campbell J.W."/>
            <person name="Gunsalus R.P."/>
        </authorList>
    </citation>
    <scope>NUCLEOTIDE SEQUENCE [LARGE SCALE GENOMIC DNA]</scope>
    <source>
        <strain evidence="5 6">SB</strain>
    </source>
</reference>
<dbReference type="InterPro" id="IPR017871">
    <property type="entry name" value="ABC_transporter-like_CS"/>
</dbReference>
<dbReference type="Proteomes" id="UP000001933">
    <property type="component" value="Chromosome"/>
</dbReference>
<dbReference type="RefSeq" id="WP_011417601.1">
    <property type="nucleotide sequence ID" value="NC_007759.1"/>
</dbReference>
<evidence type="ECO:0000313" key="5">
    <source>
        <dbReference type="EMBL" id="ABC77580.1"/>
    </source>
</evidence>
<evidence type="ECO:0000259" key="4">
    <source>
        <dbReference type="PROSITE" id="PS50893"/>
    </source>
</evidence>
<sequence>MPQPFLRFQQVVFGYDTAIDPLFKDISVHISTGWTGIVGANGAGKTTFLKLATGLLSPDAGVVVGPERIVYCPQRTDNPPEHFVELFQDFSKKASLIKEQFGAKGDWLNRWSTLSHGERKRAQVAVAFWLDADMLALDEPTNHVDAEARDILIQSLRTFKGVGLLVSHDRELLDSLCIQCAFIQPPIVVVRPGGYSKGTGLAAEEDLTLRRKYETRKNALKKLRYEARRRRDLANHSKLSKRGIAKHDHDAKAKINGARVTGKDAIGGKLLRQLDGRLAHLQDELESIRVTKQYSVGIWLPSSVSRRDVLLNLPPHTVPLGGQKKLMCPQLVLRPTDRLALTGPNGGGKSTLLRNLLPLLNAPPQQVTYVPQEIDAQQCRDILIQAQNLPHEQLGHLMTIVSRLGSRPYRLLESMEPSPGEARKLLLALGMTHKPHIIIMDEPTNHMDLPSIECLEAALADCPCCLLLVSHDRRFLEKLTEKEWRISHKPASEGFFYLQIL</sequence>
<dbReference type="OrthoDB" id="9762051at2"/>
<name>Q2LU17_SYNAS</name>
<dbReference type="EMBL" id="CP000252">
    <property type="protein sequence ID" value="ABC77580.1"/>
    <property type="molecule type" value="Genomic_DNA"/>
</dbReference>
<proteinExistence type="predicted"/>
<dbReference type="STRING" id="56780.SYN_01888"/>
<gene>
    <name evidence="5" type="ORF">SYN_01888</name>
</gene>
<dbReference type="KEGG" id="sat:SYN_01888"/>
<evidence type="ECO:0000313" key="6">
    <source>
        <dbReference type="Proteomes" id="UP000001933"/>
    </source>
</evidence>
<dbReference type="HOGENOM" id="CLU_000604_36_3_7"/>
<dbReference type="GO" id="GO:0005524">
    <property type="term" value="F:ATP binding"/>
    <property type="evidence" value="ECO:0007669"/>
    <property type="project" value="UniProtKB-KW"/>
</dbReference>
<dbReference type="InParanoid" id="Q2LU17"/>
<dbReference type="GO" id="GO:0016887">
    <property type="term" value="F:ATP hydrolysis activity"/>
    <property type="evidence" value="ECO:0007669"/>
    <property type="project" value="InterPro"/>
</dbReference>
<dbReference type="SMART" id="SM00382">
    <property type="entry name" value="AAA"/>
    <property type="match status" value="2"/>
</dbReference>
<dbReference type="PROSITE" id="PS50893">
    <property type="entry name" value="ABC_TRANSPORTER_2"/>
    <property type="match status" value="1"/>
</dbReference>
<keyword evidence="6" id="KW-1185">Reference proteome</keyword>
<keyword evidence="2" id="KW-0547">Nucleotide-binding</keyword>
<dbReference type="Gene3D" id="3.40.50.300">
    <property type="entry name" value="P-loop containing nucleotide triphosphate hydrolases"/>
    <property type="match status" value="2"/>
</dbReference>
<evidence type="ECO:0000256" key="1">
    <source>
        <dbReference type="ARBA" id="ARBA00022737"/>
    </source>
</evidence>
<dbReference type="CDD" id="cd03221">
    <property type="entry name" value="ABCF_EF-3"/>
    <property type="match status" value="1"/>
</dbReference>
<dbReference type="InterPro" id="IPR027417">
    <property type="entry name" value="P-loop_NTPase"/>
</dbReference>
<keyword evidence="1" id="KW-0677">Repeat</keyword>
<protein>
    <submittedName>
        <fullName evidence="5">ATPase components of ABC transporters with duplicated ATPase domains</fullName>
    </submittedName>
</protein>
<dbReference type="PANTHER" id="PTHR19211:SF14">
    <property type="entry name" value="ATP-BINDING CASSETTE SUB-FAMILY F MEMBER 1"/>
    <property type="match status" value="1"/>
</dbReference>
<dbReference type="InterPro" id="IPR050611">
    <property type="entry name" value="ABCF"/>
</dbReference>
<dbReference type="PANTHER" id="PTHR19211">
    <property type="entry name" value="ATP-BINDING TRANSPORT PROTEIN-RELATED"/>
    <property type="match status" value="1"/>
</dbReference>
<dbReference type="Pfam" id="PF00005">
    <property type="entry name" value="ABC_tran"/>
    <property type="match status" value="2"/>
</dbReference>
<dbReference type="InterPro" id="IPR003439">
    <property type="entry name" value="ABC_transporter-like_ATP-bd"/>
</dbReference>